<dbReference type="SUPFAM" id="SSF54909">
    <property type="entry name" value="Dimeric alpha+beta barrel"/>
    <property type="match status" value="1"/>
</dbReference>
<dbReference type="Pfam" id="PF03795">
    <property type="entry name" value="YCII"/>
    <property type="match status" value="1"/>
</dbReference>
<dbReference type="PANTHER" id="PTHR35174:SF3">
    <property type="entry name" value="BLL7171 PROTEIN"/>
    <property type="match status" value="1"/>
</dbReference>
<protein>
    <submittedName>
        <fullName evidence="3">YCII-related domain protein</fullName>
    </submittedName>
</protein>
<name>A0A5C5YGX4_9BACT</name>
<dbReference type="EMBL" id="SJPO01000008">
    <property type="protein sequence ID" value="TWT74444.1"/>
    <property type="molecule type" value="Genomic_DNA"/>
</dbReference>
<keyword evidence="4" id="KW-1185">Reference proteome</keyword>
<accession>A0A5C5YGX4</accession>
<sequence length="131" mass="14290">MKFVCLGYYDESTFASYSEEEMKAHMEACFAYDDELRRGGHFLGGEALQGGEAGVVLRHRAGKTAVTDGPYSETKEHLGGILLLEARDLNHAIALMSKHPGVRFGPFEVRPANEEINAMIAERTAALGTDA</sequence>
<evidence type="ECO:0000259" key="2">
    <source>
        <dbReference type="Pfam" id="PF03795"/>
    </source>
</evidence>
<gene>
    <name evidence="3" type="ORF">Pla123a_32670</name>
</gene>
<evidence type="ECO:0000313" key="3">
    <source>
        <dbReference type="EMBL" id="TWT74444.1"/>
    </source>
</evidence>
<evidence type="ECO:0000256" key="1">
    <source>
        <dbReference type="ARBA" id="ARBA00007689"/>
    </source>
</evidence>
<comment type="caution">
    <text evidence="3">The sequence shown here is derived from an EMBL/GenBank/DDBJ whole genome shotgun (WGS) entry which is preliminary data.</text>
</comment>
<proteinExistence type="inferred from homology"/>
<feature type="domain" description="YCII-related" evidence="2">
    <location>
        <begin position="1"/>
        <end position="111"/>
    </location>
</feature>
<dbReference type="RefSeq" id="WP_146588809.1">
    <property type="nucleotide sequence ID" value="NZ_SJPO01000008.1"/>
</dbReference>
<dbReference type="InterPro" id="IPR011008">
    <property type="entry name" value="Dimeric_a/b-barrel"/>
</dbReference>
<dbReference type="PANTHER" id="PTHR35174">
    <property type="entry name" value="BLL7171 PROTEIN-RELATED"/>
    <property type="match status" value="1"/>
</dbReference>
<dbReference type="OrthoDB" id="9807535at2"/>
<dbReference type="Gene3D" id="3.30.70.1060">
    <property type="entry name" value="Dimeric alpha+beta barrel"/>
    <property type="match status" value="1"/>
</dbReference>
<dbReference type="AlphaFoldDB" id="A0A5C5YGX4"/>
<evidence type="ECO:0000313" key="4">
    <source>
        <dbReference type="Proteomes" id="UP000318478"/>
    </source>
</evidence>
<dbReference type="Proteomes" id="UP000318478">
    <property type="component" value="Unassembled WGS sequence"/>
</dbReference>
<reference evidence="3 4" key="1">
    <citation type="submission" date="2019-02" db="EMBL/GenBank/DDBJ databases">
        <title>Deep-cultivation of Planctomycetes and their phenomic and genomic characterization uncovers novel biology.</title>
        <authorList>
            <person name="Wiegand S."/>
            <person name="Jogler M."/>
            <person name="Boedeker C."/>
            <person name="Pinto D."/>
            <person name="Vollmers J."/>
            <person name="Rivas-Marin E."/>
            <person name="Kohn T."/>
            <person name="Peeters S.H."/>
            <person name="Heuer A."/>
            <person name="Rast P."/>
            <person name="Oberbeckmann S."/>
            <person name="Bunk B."/>
            <person name="Jeske O."/>
            <person name="Meyerdierks A."/>
            <person name="Storesund J.E."/>
            <person name="Kallscheuer N."/>
            <person name="Luecker S."/>
            <person name="Lage O.M."/>
            <person name="Pohl T."/>
            <person name="Merkel B.J."/>
            <person name="Hornburger P."/>
            <person name="Mueller R.-W."/>
            <person name="Bruemmer F."/>
            <person name="Labrenz M."/>
            <person name="Spormann A.M."/>
            <person name="Op Den Camp H."/>
            <person name="Overmann J."/>
            <person name="Amann R."/>
            <person name="Jetten M.S.M."/>
            <person name="Mascher T."/>
            <person name="Medema M.H."/>
            <person name="Devos D.P."/>
            <person name="Kaster A.-K."/>
            <person name="Ovreas L."/>
            <person name="Rohde M."/>
            <person name="Galperin M.Y."/>
            <person name="Jogler C."/>
        </authorList>
    </citation>
    <scope>NUCLEOTIDE SEQUENCE [LARGE SCALE GENOMIC DNA]</scope>
    <source>
        <strain evidence="3 4">Pla123a</strain>
    </source>
</reference>
<dbReference type="InterPro" id="IPR005545">
    <property type="entry name" value="YCII"/>
</dbReference>
<organism evidence="3 4">
    <name type="scientific">Posidoniimonas polymericola</name>
    <dbReference type="NCBI Taxonomy" id="2528002"/>
    <lineage>
        <taxon>Bacteria</taxon>
        <taxon>Pseudomonadati</taxon>
        <taxon>Planctomycetota</taxon>
        <taxon>Planctomycetia</taxon>
        <taxon>Pirellulales</taxon>
        <taxon>Lacipirellulaceae</taxon>
        <taxon>Posidoniimonas</taxon>
    </lineage>
</organism>
<comment type="similarity">
    <text evidence="1">Belongs to the YciI family.</text>
</comment>